<dbReference type="Pfam" id="PF13812">
    <property type="entry name" value="PPR_3"/>
    <property type="match status" value="2"/>
</dbReference>
<dbReference type="PROSITE" id="PS51375">
    <property type="entry name" value="PPR"/>
    <property type="match status" value="28"/>
</dbReference>
<dbReference type="InterPro" id="IPR033443">
    <property type="entry name" value="PROP1-like_PPR_dom"/>
</dbReference>
<dbReference type="SMART" id="SM00463">
    <property type="entry name" value="SMR"/>
    <property type="match status" value="2"/>
</dbReference>
<feature type="repeat" description="PPR" evidence="3">
    <location>
        <begin position="1618"/>
        <end position="1652"/>
    </location>
</feature>
<keyword evidence="2" id="KW-0677">Repeat</keyword>
<dbReference type="GO" id="GO:0009570">
    <property type="term" value="C:chloroplast stroma"/>
    <property type="evidence" value="ECO:0007669"/>
    <property type="project" value="TreeGrafter"/>
</dbReference>
<dbReference type="PANTHER" id="PTHR47447:SF18">
    <property type="entry name" value="PENTATRICOPEPTIDE (PPR) REPEAT PROTEIN"/>
    <property type="match status" value="1"/>
</dbReference>
<feature type="repeat" description="PPR" evidence="3">
    <location>
        <begin position="654"/>
        <end position="688"/>
    </location>
</feature>
<evidence type="ECO:0000259" key="5">
    <source>
        <dbReference type="PROSITE" id="PS50828"/>
    </source>
</evidence>
<feature type="repeat" description="PPR" evidence="3">
    <location>
        <begin position="1123"/>
        <end position="1157"/>
    </location>
</feature>
<feature type="repeat" description="PPR" evidence="3">
    <location>
        <begin position="1158"/>
        <end position="1192"/>
    </location>
</feature>
<dbReference type="Pfam" id="PF13041">
    <property type="entry name" value="PPR_2"/>
    <property type="match status" value="7"/>
</dbReference>
<feature type="repeat" description="PPR" evidence="3">
    <location>
        <begin position="689"/>
        <end position="723"/>
    </location>
</feature>
<dbReference type="FunFam" id="1.25.40.10:FF:000423">
    <property type="entry name" value="Pentatricopeptide repeat-containing protein, chloroplastic"/>
    <property type="match status" value="1"/>
</dbReference>
<dbReference type="FunFam" id="1.25.40.10:FF:000509">
    <property type="entry name" value="Pentatricopeptide repeat-containing protein At4g16390, chloroplastic"/>
    <property type="match status" value="2"/>
</dbReference>
<feature type="repeat" description="PPR" evidence="3">
    <location>
        <begin position="1547"/>
        <end position="1581"/>
    </location>
</feature>
<dbReference type="NCBIfam" id="TIGR00756">
    <property type="entry name" value="PPR"/>
    <property type="match status" value="24"/>
</dbReference>
<feature type="repeat" description="PPR" evidence="3">
    <location>
        <begin position="1442"/>
        <end position="1476"/>
    </location>
</feature>
<dbReference type="GO" id="GO:0042134">
    <property type="term" value="F:rRNA primary transcript binding"/>
    <property type="evidence" value="ECO:0007669"/>
    <property type="project" value="TreeGrafter"/>
</dbReference>
<sequence length="1875" mass="210451">MAQPYPLCPSPSASSFSFHSRIPFFTIVPSHSKTLLHAPRFSLQPVNTLQDAKLDDPDAKSPSLSKNSIWVNPRSPRAKHLQKNSPHARSSSLTKLAKSLDSCNPTEQHVSEILNVLRDNVSERDAVFILNTMVNPNTALLALKYFQPKINPAKHVVLYNVTLKVLREVKDFEGAEKLFDEMLQRGVEPNLITFSTIISSASVCSLPDKAIKWFEKMPSFGVEPDASVGSFMIHAYAHSGKADMALELYDRAKAEKWRVDTVAFSVLIKMCGMLENFDGCLSVYNDMKVLGAKPNMVTYNTLLYAMGRAKRALDAKAIYEEMISNGFSPNWPTHAALLQAYCKARFCEDALGVYKEMKKKGMDVNLFLYNLLFDMCADVGCMDEAVEIFEDMKSSGTCQPDNFTYSCLINMYSSHLKRTDSLESSNPWEQQVSTILKGLGDNVSEGDVIFILNRMVDPNTASFVLRYFQNMVNFTRDKEVILYNVVINLFRKSRDFEGAEKLFDEMLQRGVKPDNITFSTLVNCASLSGLPNKAVELFEKMSGFGCEPDGITCSGMVYAYARTNNVDKAVNLYDRAKAENWSLDAVTFSTLIKMYSMAGNYDKCLEVYQEMKVLGVKPNVATYNTLLGAMLRSKKHRQAKAIHKEMKSNGVSPDFITYASLLEVYTRAQCSEDALGVYKEMKGNGMNMTADLYNKLLAMCADVGYTDRAVEIFYEMKSSGTCQPDSWTFSSLITIYSRSGKVSEVEGMLNEMIQSGFQPTIFVMTSLIRCYGKAKRTDDVVKIFKQLLDLGIVPNDHFCCCLLNVLTQTPKEELGKLTDCIEKANTKLGTVVRYLVEEQESDEGFRKETLELLNSIDAEVKKPLCNCLIDLCVKLNVPERACGLLDLGLMLEIYKNIQSKSQTQWSLHLKELSVGAAMTALHVWINDLSEALESGEDLPPLLGINTGQGKHKSSSLTKLAKSLDSCNPTQQHVSEILRVLGDNVFESDAVVILNSMVNPYTALLAVNYFNQKIKPSRHVVLYNVTLKLFRAVRDFEGEEKVFDEMLQRGVNPNLITFSTIISSASMFSLPHKAIEFFEKMPSFGVQPDAGLTSFMIHAYACSWNADMALELYDRAKAERWRVDTAAFLALIKMFGKFDNFDGCLRVYNDMKVLGTKPIKETYDTLLYVMGRAKRAGDAKAIYEEMISNGFSPNWPTYAALLEAYCKARCHEDALRVYKEMKKEKGMNVDVFLYNLLFDMCADVGCMDEAVEIFEDMKSSRTCQPDNFTYSCLINMYSSHLKQTESLESSNPWEQQVSTILKGIGDMVSEGDVIFILNKMVNPNTASFVLRYFLNKINFTTDKELILYNATLNLFRKSRDFEGAEKLFDEMLQRGVKPNNFTFSTMVNCANKPVELFEKMSGFGYEPDGITCSAMVYAYALSNNVDKAVSLYDRAIAEKWCLDAAAFSALIKMYSMAGNYDRCLKIYQEMKVLGVKPNVVTYNTLLGAMLKAEKHRQAKAIYKEMRSNGVSPDFITYACLLEVYTIAHYSEDALGVYKEMKGNGMDMTADLYNKLLAMYADMGYIDRAVEIFYEMNSSGTCQPDSWTFASLIAIYSRSGKVSEAEGMLNEMIQSGFQPTIFVLTSLVHCYGKAKRTDDVVKVFKQLLELGIVPNDHFCCSLLNVLTQAPKEELGKLTDCIEKANTKLGSVVKYLVEEEGDGDFRNEVSEFLNSIDAEVKMPLCNCLIDLCVKLNVPERACDLLDLGLMLEIYKNIQSKSQTQWSLHLKELSVGAAMTALHVWINDLSKALESGEDLPPLLGINTGKGKHKYSEKGLAGIFESHLKELNAPFHEAKAGWFLATKAPAKSWLESRGSIADLNFELYGFGCSNNDPKYR</sequence>
<gene>
    <name evidence="6" type="ORF">glysoja_043287</name>
</gene>
<dbReference type="EMBL" id="KN649128">
    <property type="protein sequence ID" value="KHN34221.1"/>
    <property type="molecule type" value="Genomic_DNA"/>
</dbReference>
<protein>
    <submittedName>
        <fullName evidence="6">Pentatricopeptide repeat-containing protein, chloroplastic</fullName>
    </submittedName>
</protein>
<feature type="repeat" description="PPR" evidence="3">
    <location>
        <begin position="1018"/>
        <end position="1052"/>
    </location>
</feature>
<dbReference type="PROSITE" id="PS50828">
    <property type="entry name" value="SMR"/>
    <property type="match status" value="2"/>
</dbReference>
<dbReference type="SUPFAM" id="SSF48452">
    <property type="entry name" value="TPR-like"/>
    <property type="match status" value="2"/>
</dbReference>
<feature type="repeat" description="PPR" evidence="3">
    <location>
        <begin position="1583"/>
        <end position="1617"/>
    </location>
</feature>
<organism evidence="6">
    <name type="scientific">Glycine soja</name>
    <name type="common">Wild soybean</name>
    <dbReference type="NCBI Taxonomy" id="3848"/>
    <lineage>
        <taxon>Eukaryota</taxon>
        <taxon>Viridiplantae</taxon>
        <taxon>Streptophyta</taxon>
        <taxon>Embryophyta</taxon>
        <taxon>Tracheophyta</taxon>
        <taxon>Spermatophyta</taxon>
        <taxon>Magnoliopsida</taxon>
        <taxon>eudicotyledons</taxon>
        <taxon>Gunneridae</taxon>
        <taxon>Pentapetalae</taxon>
        <taxon>rosids</taxon>
        <taxon>fabids</taxon>
        <taxon>Fabales</taxon>
        <taxon>Fabaceae</taxon>
        <taxon>Papilionoideae</taxon>
        <taxon>50 kb inversion clade</taxon>
        <taxon>NPAAA clade</taxon>
        <taxon>indigoferoid/millettioid clade</taxon>
        <taxon>Phaseoleae</taxon>
        <taxon>Glycine</taxon>
        <taxon>Glycine subgen. Soja</taxon>
    </lineage>
</organism>
<feature type="repeat" description="PPR" evidence="3">
    <location>
        <begin position="479"/>
        <end position="513"/>
    </location>
</feature>
<dbReference type="GO" id="GO:0009658">
    <property type="term" value="P:chloroplast organization"/>
    <property type="evidence" value="ECO:0007669"/>
    <property type="project" value="UniProtKB-ARBA"/>
</dbReference>
<proteinExistence type="inferred from homology"/>
<feature type="region of interest" description="Disordered" evidence="4">
    <location>
        <begin position="53"/>
        <end position="98"/>
    </location>
</feature>
<feature type="repeat" description="PPR" evidence="3">
    <location>
        <begin position="190"/>
        <end position="224"/>
    </location>
</feature>
<feature type="repeat" description="PPR" evidence="3">
    <location>
        <begin position="584"/>
        <end position="618"/>
    </location>
</feature>
<evidence type="ECO:0000256" key="2">
    <source>
        <dbReference type="ARBA" id="ARBA00022737"/>
    </source>
</evidence>
<evidence type="ECO:0000256" key="4">
    <source>
        <dbReference type="SAM" id="MobiDB-lite"/>
    </source>
</evidence>
<feature type="repeat" description="PPR" evidence="3">
    <location>
        <begin position="330"/>
        <end position="364"/>
    </location>
</feature>
<feature type="domain" description="Smr" evidence="5">
    <location>
        <begin position="907"/>
        <end position="954"/>
    </location>
</feature>
<feature type="domain" description="Smr" evidence="5">
    <location>
        <begin position="1764"/>
        <end position="1846"/>
    </location>
</feature>
<feature type="repeat" description="PPR" evidence="3">
    <location>
        <begin position="760"/>
        <end position="794"/>
    </location>
</feature>
<feature type="repeat" description="PPR" evidence="3">
    <location>
        <begin position="260"/>
        <end position="294"/>
    </location>
</feature>
<feature type="repeat" description="PPR" evidence="3">
    <location>
        <begin position="549"/>
        <end position="583"/>
    </location>
</feature>
<feature type="repeat" description="PPR" evidence="3">
    <location>
        <begin position="1512"/>
        <end position="1546"/>
    </location>
</feature>
<feature type="repeat" description="PPR" evidence="3">
    <location>
        <begin position="155"/>
        <end position="189"/>
    </location>
</feature>
<dbReference type="InterPro" id="IPR002885">
    <property type="entry name" value="PPR_rpt"/>
</dbReference>
<dbReference type="GO" id="GO:0045727">
    <property type="term" value="P:positive regulation of translation"/>
    <property type="evidence" value="ECO:0007669"/>
    <property type="project" value="TreeGrafter"/>
</dbReference>
<evidence type="ECO:0000256" key="1">
    <source>
        <dbReference type="ARBA" id="ARBA00007626"/>
    </source>
</evidence>
<evidence type="ECO:0000256" key="3">
    <source>
        <dbReference type="PROSITE-ProRule" id="PRU00708"/>
    </source>
</evidence>
<feature type="repeat" description="PPR" evidence="3">
    <location>
        <begin position="619"/>
        <end position="653"/>
    </location>
</feature>
<feature type="repeat" description="PPR" evidence="3">
    <location>
        <begin position="365"/>
        <end position="399"/>
    </location>
</feature>
<evidence type="ECO:0000313" key="6">
    <source>
        <dbReference type="EMBL" id="KHN34221.1"/>
    </source>
</evidence>
<accession>A0A0B2RI04</accession>
<dbReference type="GO" id="GO:0003729">
    <property type="term" value="F:mRNA binding"/>
    <property type="evidence" value="ECO:0007669"/>
    <property type="project" value="TreeGrafter"/>
</dbReference>
<comment type="similarity">
    <text evidence="1">Belongs to the PPR family. P subfamily.</text>
</comment>
<feature type="repeat" description="PPR" evidence="3">
    <location>
        <begin position="295"/>
        <end position="329"/>
    </location>
</feature>
<dbReference type="InterPro" id="IPR002625">
    <property type="entry name" value="Smr_dom"/>
</dbReference>
<name>A0A0B2RI04_GLYSO</name>
<feature type="repeat" description="PPR" evidence="3">
    <location>
        <begin position="1053"/>
        <end position="1087"/>
    </location>
</feature>
<dbReference type="Pfam" id="PF17177">
    <property type="entry name" value="PPR_long"/>
    <property type="match status" value="3"/>
</dbReference>
<feature type="repeat" description="PPR" evidence="3">
    <location>
        <begin position="1229"/>
        <end position="1263"/>
    </location>
</feature>
<feature type="repeat" description="PPR" evidence="3">
    <location>
        <begin position="1477"/>
        <end position="1511"/>
    </location>
</feature>
<dbReference type="PANTHER" id="PTHR47447">
    <property type="entry name" value="OS03G0856100 PROTEIN"/>
    <property type="match status" value="1"/>
</dbReference>
<dbReference type="InterPro" id="IPR011990">
    <property type="entry name" value="TPR-like_helical_dom_sf"/>
</dbReference>
<feature type="repeat" description="PPR" evidence="3">
    <location>
        <begin position="1193"/>
        <end position="1223"/>
    </location>
</feature>
<reference evidence="6" key="1">
    <citation type="submission" date="2014-07" db="EMBL/GenBank/DDBJ databases">
        <title>Identification of a novel salt tolerance gene in wild soybean by whole-genome sequencing.</title>
        <authorList>
            <person name="Lam H.-M."/>
            <person name="Qi X."/>
            <person name="Li M.-W."/>
            <person name="Liu X."/>
            <person name="Xie M."/>
            <person name="Ni M."/>
            <person name="Xu X."/>
        </authorList>
    </citation>
    <scope>NUCLEOTIDE SEQUENCE [LARGE SCALE GENOMIC DNA]</scope>
    <source>
        <tissue evidence="6">Root</tissue>
    </source>
</reference>
<feature type="repeat" description="PPR" evidence="3">
    <location>
        <begin position="1343"/>
        <end position="1377"/>
    </location>
</feature>
<dbReference type="Pfam" id="PF01535">
    <property type="entry name" value="PPR"/>
    <property type="match status" value="5"/>
</dbReference>
<dbReference type="Gene3D" id="1.25.40.10">
    <property type="entry name" value="Tetratricopeptide repeat domain"/>
    <property type="match status" value="12"/>
</dbReference>
<feature type="compositionally biased region" description="Polar residues" evidence="4">
    <location>
        <begin position="83"/>
        <end position="94"/>
    </location>
</feature>
<feature type="repeat" description="PPR" evidence="3">
    <location>
        <begin position="725"/>
        <end position="759"/>
    </location>
</feature>
<dbReference type="Proteomes" id="UP000053555">
    <property type="component" value="Unassembled WGS sequence"/>
</dbReference>
<feature type="repeat" description="PPR" evidence="3">
    <location>
        <begin position="514"/>
        <end position="548"/>
    </location>
</feature>